<dbReference type="EMBL" id="RBKU01000001">
    <property type="protein sequence ID" value="RKR81201.1"/>
    <property type="molecule type" value="Genomic_DNA"/>
</dbReference>
<proteinExistence type="predicted"/>
<organism evidence="1 2">
    <name type="scientific">Mucilaginibacter gracilis</name>
    <dbReference type="NCBI Taxonomy" id="423350"/>
    <lineage>
        <taxon>Bacteria</taxon>
        <taxon>Pseudomonadati</taxon>
        <taxon>Bacteroidota</taxon>
        <taxon>Sphingobacteriia</taxon>
        <taxon>Sphingobacteriales</taxon>
        <taxon>Sphingobacteriaceae</taxon>
        <taxon>Mucilaginibacter</taxon>
    </lineage>
</organism>
<evidence type="ECO:0000313" key="1">
    <source>
        <dbReference type="EMBL" id="RKR81201.1"/>
    </source>
</evidence>
<gene>
    <name evidence="1" type="ORF">BDD43_1346</name>
</gene>
<evidence type="ECO:0000313" key="2">
    <source>
        <dbReference type="Proteomes" id="UP000268007"/>
    </source>
</evidence>
<keyword evidence="2" id="KW-1185">Reference proteome</keyword>
<sequence length="46" mass="5089">MLIIPNWITNCISVEDVHAVFNRAVAAGPKLKRWLLVLNMAAARAT</sequence>
<name>A0A495IXU0_9SPHI</name>
<protein>
    <submittedName>
        <fullName evidence="1">Uncharacterized protein</fullName>
    </submittedName>
</protein>
<comment type="caution">
    <text evidence="1">The sequence shown here is derived from an EMBL/GenBank/DDBJ whole genome shotgun (WGS) entry which is preliminary data.</text>
</comment>
<accession>A0A495IXU0</accession>
<dbReference type="Proteomes" id="UP000268007">
    <property type="component" value="Unassembled WGS sequence"/>
</dbReference>
<dbReference type="RefSeq" id="WP_162846993.1">
    <property type="nucleotide sequence ID" value="NZ_RBKU01000001.1"/>
</dbReference>
<dbReference type="AlphaFoldDB" id="A0A495IXU0"/>
<reference evidence="1 2" key="1">
    <citation type="submission" date="2018-10" db="EMBL/GenBank/DDBJ databases">
        <title>Genomic Encyclopedia of Archaeal and Bacterial Type Strains, Phase II (KMG-II): from individual species to whole genera.</title>
        <authorList>
            <person name="Goeker M."/>
        </authorList>
    </citation>
    <scope>NUCLEOTIDE SEQUENCE [LARGE SCALE GENOMIC DNA]</scope>
    <source>
        <strain evidence="1 2">DSM 18602</strain>
    </source>
</reference>